<proteinExistence type="predicted"/>
<dbReference type="RefSeq" id="WP_344065638.1">
    <property type="nucleotide sequence ID" value="NZ_BAAAOH010000001.1"/>
</dbReference>
<reference evidence="3" key="1">
    <citation type="journal article" date="2019" name="Int. J. Syst. Evol. Microbiol.">
        <title>The Global Catalogue of Microorganisms (GCM) 10K type strain sequencing project: providing services to taxonomists for standard genome sequencing and annotation.</title>
        <authorList>
            <consortium name="The Broad Institute Genomics Platform"/>
            <consortium name="The Broad Institute Genome Sequencing Center for Infectious Disease"/>
            <person name="Wu L."/>
            <person name="Ma J."/>
        </authorList>
    </citation>
    <scope>NUCLEOTIDE SEQUENCE [LARGE SCALE GENOMIC DNA]</scope>
    <source>
        <strain evidence="3">JCM 14902</strain>
    </source>
</reference>
<evidence type="ECO:0000313" key="2">
    <source>
        <dbReference type="EMBL" id="GAA1996311.1"/>
    </source>
</evidence>
<feature type="region of interest" description="Disordered" evidence="1">
    <location>
        <begin position="435"/>
        <end position="488"/>
    </location>
</feature>
<name>A0ABP5EHN6_9MICO</name>
<keyword evidence="3" id="KW-1185">Reference proteome</keyword>
<organism evidence="2 3">
    <name type="scientific">Microbacterium pumilum</name>
    <dbReference type="NCBI Taxonomy" id="344165"/>
    <lineage>
        <taxon>Bacteria</taxon>
        <taxon>Bacillati</taxon>
        <taxon>Actinomycetota</taxon>
        <taxon>Actinomycetes</taxon>
        <taxon>Micrococcales</taxon>
        <taxon>Microbacteriaceae</taxon>
        <taxon>Microbacterium</taxon>
    </lineage>
</organism>
<evidence type="ECO:0000256" key="1">
    <source>
        <dbReference type="SAM" id="MobiDB-lite"/>
    </source>
</evidence>
<comment type="caution">
    <text evidence="2">The sequence shown here is derived from an EMBL/GenBank/DDBJ whole genome shotgun (WGS) entry which is preliminary data.</text>
</comment>
<accession>A0ABP5EHN6</accession>
<protein>
    <submittedName>
        <fullName evidence="2">Uncharacterized protein</fullName>
    </submittedName>
</protein>
<dbReference type="Proteomes" id="UP001500326">
    <property type="component" value="Unassembled WGS sequence"/>
</dbReference>
<dbReference type="EMBL" id="BAAAOH010000001">
    <property type="protein sequence ID" value="GAA1996311.1"/>
    <property type="molecule type" value="Genomic_DNA"/>
</dbReference>
<sequence length="488" mass="53086">MTTIDEWTSSARAHDVSDASAQLSLWPWNSLRPARGMLLDSDDFEVLLGNPRAKHMLHNAWLHGSGVVWGMSVEQSGEWDLRVSPGVGIDGLGRELHIDAPHCYSVKEELEKGHDPTCKVRDVELCLILSFDACLDRPVPALADPCDVTRESQEYSRINERARLRLVRGHPRVPRTYHRVRVLLGLDEVREDDDPGREAVAARNEVLAAPAHDRAPELLRWFRCLAARDAAQLTPTGDVCDPDLFPVLDGDAGIVLACVRIKVKDESGCPVIDGEMCIDDCCRRTVMPTTVIQDLVCALAPGLIGAGDTPTTIGPQAVPGSIKWGHRPRELSFQVTADLLPATVTRDAVIVSSLSPAGWIVEDLERRPRYDPEHNRVIVRLADRPANPIIRVLVIGTGPTPVYGAQPPVPLAGVVGDDAGTTGQGRDAVLTTENPFFEPTEGHEPPHAYEAAQGPQTPASPASPASPAFKIPTSADLEGDDDRDYDEE</sequence>
<feature type="compositionally biased region" description="Acidic residues" evidence="1">
    <location>
        <begin position="477"/>
        <end position="488"/>
    </location>
</feature>
<feature type="compositionally biased region" description="Low complexity" evidence="1">
    <location>
        <begin position="459"/>
        <end position="468"/>
    </location>
</feature>
<gene>
    <name evidence="2" type="ORF">GCM10009777_36360</name>
</gene>
<evidence type="ECO:0000313" key="3">
    <source>
        <dbReference type="Proteomes" id="UP001500326"/>
    </source>
</evidence>